<dbReference type="SUPFAM" id="SSF51735">
    <property type="entry name" value="NAD(P)-binding Rossmann-fold domains"/>
    <property type="match status" value="1"/>
</dbReference>
<feature type="domain" description="Gfo/Idh/MocA-like oxidoreductase N-terminal" evidence="1">
    <location>
        <begin position="4"/>
        <end position="119"/>
    </location>
</feature>
<gene>
    <name evidence="3" type="primary">iolG</name>
    <name evidence="3" type="ORF">AA415_00008</name>
</gene>
<dbReference type="Gene3D" id="3.40.50.720">
    <property type="entry name" value="NAD(P)-binding Rossmann-like Domain"/>
    <property type="match status" value="1"/>
</dbReference>
<name>A0A108TCJ0_BACSE</name>
<reference evidence="3 4" key="1">
    <citation type="journal article" date="2016" name="BMC Genomics">
        <title>Type VI secretion systems of human gut Bacteroidales segregate into three genetic architectures, two of which are contained on mobile genetic elements.</title>
        <authorList>
            <person name="Coyne M.J."/>
            <person name="Roelofs K.G."/>
            <person name="Comstock L.E."/>
        </authorList>
    </citation>
    <scope>NUCLEOTIDE SEQUENCE [LARGE SCALE GENOMIC DNA]</scope>
    <source>
        <strain evidence="3 4">CL09T03C01</strain>
    </source>
</reference>
<comment type="caution">
    <text evidence="3">The sequence shown here is derived from an EMBL/GenBank/DDBJ whole genome shotgun (WGS) entry which is preliminary data.</text>
</comment>
<dbReference type="EC" id="1.1.1.18" evidence="3"/>
<dbReference type="GO" id="GO:0000166">
    <property type="term" value="F:nucleotide binding"/>
    <property type="evidence" value="ECO:0007669"/>
    <property type="project" value="InterPro"/>
</dbReference>
<dbReference type="AlphaFoldDB" id="A0A108TCJ0"/>
<evidence type="ECO:0000313" key="3">
    <source>
        <dbReference type="EMBL" id="KWR57475.1"/>
    </source>
</evidence>
<feature type="domain" description="GFO/IDH/MocA-like oxidoreductase" evidence="2">
    <location>
        <begin position="127"/>
        <end position="236"/>
    </location>
</feature>
<dbReference type="PANTHER" id="PTHR43377">
    <property type="entry name" value="BILIVERDIN REDUCTASE A"/>
    <property type="match status" value="1"/>
</dbReference>
<organism evidence="3 4">
    <name type="scientific">Bacteroides stercoris</name>
    <dbReference type="NCBI Taxonomy" id="46506"/>
    <lineage>
        <taxon>Bacteria</taxon>
        <taxon>Pseudomonadati</taxon>
        <taxon>Bacteroidota</taxon>
        <taxon>Bacteroidia</taxon>
        <taxon>Bacteroidales</taxon>
        <taxon>Bacteroidaceae</taxon>
        <taxon>Bacteroides</taxon>
    </lineage>
</organism>
<dbReference type="Gene3D" id="3.30.360.10">
    <property type="entry name" value="Dihydrodipicolinate Reductase, domain 2"/>
    <property type="match status" value="1"/>
</dbReference>
<dbReference type="InterPro" id="IPR036291">
    <property type="entry name" value="NAD(P)-bd_dom_sf"/>
</dbReference>
<dbReference type="SUPFAM" id="SSF55347">
    <property type="entry name" value="Glyceraldehyde-3-phosphate dehydrogenase-like, C-terminal domain"/>
    <property type="match status" value="1"/>
</dbReference>
<dbReference type="InterPro" id="IPR055170">
    <property type="entry name" value="GFO_IDH_MocA-like_dom"/>
</dbReference>
<dbReference type="InterPro" id="IPR000683">
    <property type="entry name" value="Gfo/Idh/MocA-like_OxRdtase_N"/>
</dbReference>
<dbReference type="GO" id="GO:0050112">
    <property type="term" value="F:inositol 2-dehydrogenase (NAD+) activity"/>
    <property type="evidence" value="ECO:0007669"/>
    <property type="project" value="UniProtKB-EC"/>
</dbReference>
<evidence type="ECO:0000259" key="1">
    <source>
        <dbReference type="Pfam" id="PF01408"/>
    </source>
</evidence>
<dbReference type="EMBL" id="LRGC01000001">
    <property type="protein sequence ID" value="KWR57475.1"/>
    <property type="molecule type" value="Genomic_DNA"/>
</dbReference>
<evidence type="ECO:0000313" key="4">
    <source>
        <dbReference type="Proteomes" id="UP000056419"/>
    </source>
</evidence>
<dbReference type="Pfam" id="PF01408">
    <property type="entry name" value="GFO_IDH_MocA"/>
    <property type="match status" value="1"/>
</dbReference>
<evidence type="ECO:0000259" key="2">
    <source>
        <dbReference type="Pfam" id="PF22725"/>
    </source>
</evidence>
<keyword evidence="4" id="KW-1185">Reference proteome</keyword>
<accession>A0A108TCJ0</accession>
<dbReference type="STRING" id="46506.AA415_00008"/>
<keyword evidence="3" id="KW-0560">Oxidoreductase</keyword>
<dbReference type="Proteomes" id="UP000056419">
    <property type="component" value="Unassembled WGS sequence"/>
</dbReference>
<dbReference type="RefSeq" id="WP_060384899.1">
    <property type="nucleotide sequence ID" value="NZ_LRGC01000001.1"/>
</dbReference>
<dbReference type="InterPro" id="IPR051450">
    <property type="entry name" value="Gfo/Idh/MocA_Oxidoreductases"/>
</dbReference>
<dbReference type="Pfam" id="PF22725">
    <property type="entry name" value="GFO_IDH_MocA_C3"/>
    <property type="match status" value="1"/>
</dbReference>
<dbReference type="PATRIC" id="fig|46506.5.peg.11"/>
<dbReference type="PANTHER" id="PTHR43377:SF6">
    <property type="entry name" value="GFO_IDH_MOCA-LIKE OXIDOREDUCTASE N-TERMINAL DOMAIN-CONTAINING PROTEIN"/>
    <property type="match status" value="1"/>
</dbReference>
<protein>
    <submittedName>
        <fullName evidence="3">Inositol 2-dehydrogenase</fullName>
        <ecNumber evidence="3">1.1.1.18</ecNumber>
    </submittedName>
</protein>
<sequence length="323" mass="36026">MDKKICVIGGGRWGKNHIRTLAGLGCLAAVVEADAVRLKEYTELYPGIKGYADMDEAIARGYDGYTVALPAELHYPAGRKLLEKGLNVMLEKPMTLTAAQSAELVELAQRTGARLMVGHVLLFHPAYRKIKEVIDSGRLGKLFYLYSNRLNLGTVRTEESVFPSFAPHDISVLDYLTGASACRIEAKGAKFLQDRVYDSTLVQLEYPGNVHAHIYVSWLHPYKQQLLVVAGSKGMLSFDDAADGKEIRFYNKRIDFENGVPVKVEAPDEIIPYEKKMPLEEELRYFVEHLDSTIGINSGEAGYEVVKVLETVQQIIESNGQQE</sequence>
<proteinExistence type="predicted"/>